<feature type="compositionally biased region" description="Basic and acidic residues" evidence="11">
    <location>
        <begin position="308"/>
        <end position="323"/>
    </location>
</feature>
<evidence type="ECO:0000256" key="8">
    <source>
        <dbReference type="ARBA" id="ARBA00022884"/>
    </source>
</evidence>
<dbReference type="AlphaFoldDB" id="A0A917SUF4"/>
<dbReference type="Pfam" id="PF03193">
    <property type="entry name" value="RsgA_GTPase"/>
    <property type="match status" value="1"/>
</dbReference>
<comment type="caution">
    <text evidence="14">The sequence shown here is derived from an EMBL/GenBank/DDBJ whole genome shotgun (WGS) entry which is preliminary data.</text>
</comment>
<reference evidence="14" key="1">
    <citation type="journal article" date="2014" name="Int. J. Syst. Evol. Microbiol.">
        <title>Complete genome sequence of Corynebacterium casei LMG S-19264T (=DSM 44701T), isolated from a smear-ripened cheese.</title>
        <authorList>
            <consortium name="US DOE Joint Genome Institute (JGI-PGF)"/>
            <person name="Walter F."/>
            <person name="Albersmeier A."/>
            <person name="Kalinowski J."/>
            <person name="Ruckert C."/>
        </authorList>
    </citation>
    <scope>NUCLEOTIDE SEQUENCE</scope>
    <source>
        <strain evidence="14">CGMCC 1.6293</strain>
    </source>
</reference>
<feature type="binding site" evidence="10">
    <location>
        <begin position="140"/>
        <end position="143"/>
    </location>
    <ligand>
        <name>GTP</name>
        <dbReference type="ChEBI" id="CHEBI:37565"/>
    </ligand>
</feature>
<evidence type="ECO:0000256" key="2">
    <source>
        <dbReference type="ARBA" id="ARBA00022517"/>
    </source>
</evidence>
<sequence length="346" mass="37204">MPSLLDLGWSAHFLSQLSPEEAEALTPGRVAEIQRDRLSVLTGTGPRGLVLPSEIGAGDVAVGDWLLIEPGAERVLRLLDRRTELARKAAGIETRPQLIAANVDTLFITTSCNDDFSLPRLERALALAYEAGIEPVILITKSDLATDPAPYLAAARTAARDVEAIALNAKAPEVVQALAPWCGAGRTVALIGMSGTGKSTLANALCGTDRATGGVREDDARGRHTTTSRSLHRTLAGGWLIDTPGMREMGVFDAASGIDTVFAEITELAEACKFRDCAHESEPGCAVRAAVEAGELDPERLARWRKLKAEDRQASETLSESRARGRKMTRFHKRVQSASRRAKFED</sequence>
<keyword evidence="7 10" id="KW-0862">Zinc</keyword>
<dbReference type="GO" id="GO:0019843">
    <property type="term" value="F:rRNA binding"/>
    <property type="evidence" value="ECO:0007669"/>
    <property type="project" value="UniProtKB-KW"/>
</dbReference>
<dbReference type="InterPro" id="IPR027417">
    <property type="entry name" value="P-loop_NTPase"/>
</dbReference>
<dbReference type="InterPro" id="IPR010914">
    <property type="entry name" value="RsgA_GTPase_dom"/>
</dbReference>
<evidence type="ECO:0000259" key="12">
    <source>
        <dbReference type="PROSITE" id="PS50936"/>
    </source>
</evidence>
<dbReference type="PANTHER" id="PTHR32120:SF10">
    <property type="entry name" value="SMALL RIBOSOMAL SUBUNIT BIOGENESIS GTPASE RSGA"/>
    <property type="match status" value="1"/>
</dbReference>
<dbReference type="RefSeq" id="WP_156954749.1">
    <property type="nucleotide sequence ID" value="NZ_BMLF01000001.1"/>
</dbReference>
<evidence type="ECO:0000256" key="11">
    <source>
        <dbReference type="SAM" id="MobiDB-lite"/>
    </source>
</evidence>
<evidence type="ECO:0000256" key="5">
    <source>
        <dbReference type="ARBA" id="ARBA00022741"/>
    </source>
</evidence>
<feature type="binding site" evidence="10">
    <location>
        <position position="285"/>
    </location>
    <ligand>
        <name>Zn(2+)</name>
        <dbReference type="ChEBI" id="CHEBI:29105"/>
    </ligand>
</feature>
<feature type="binding site" evidence="10">
    <location>
        <position position="272"/>
    </location>
    <ligand>
        <name>Zn(2+)</name>
        <dbReference type="ChEBI" id="CHEBI:29105"/>
    </ligand>
</feature>
<keyword evidence="8 10" id="KW-0694">RNA-binding</keyword>
<comment type="cofactor">
    <cofactor evidence="10">
        <name>Zn(2+)</name>
        <dbReference type="ChEBI" id="CHEBI:29105"/>
    </cofactor>
    <text evidence="10">Binds 1 zinc ion per subunit.</text>
</comment>
<comment type="subunit">
    <text evidence="10">Monomer. Associates with 30S ribosomal subunit, binds 16S rRNA.</text>
</comment>
<accession>A0A917SUF4</accession>
<evidence type="ECO:0000313" key="15">
    <source>
        <dbReference type="Proteomes" id="UP000649829"/>
    </source>
</evidence>
<dbReference type="Gene3D" id="3.40.50.300">
    <property type="entry name" value="P-loop containing nucleotide triphosphate hydrolases"/>
    <property type="match status" value="1"/>
</dbReference>
<dbReference type="InterPro" id="IPR004881">
    <property type="entry name" value="Ribosome_biogen_GTPase_RsgA"/>
</dbReference>
<gene>
    <name evidence="10 14" type="primary">rsgA</name>
    <name evidence="14" type="ORF">GCM10011534_20300</name>
</gene>
<feature type="compositionally biased region" description="Basic residues" evidence="11">
    <location>
        <begin position="324"/>
        <end position="335"/>
    </location>
</feature>
<evidence type="ECO:0000256" key="3">
    <source>
        <dbReference type="ARBA" id="ARBA00022723"/>
    </source>
</evidence>
<dbReference type="GO" id="GO:0003924">
    <property type="term" value="F:GTPase activity"/>
    <property type="evidence" value="ECO:0007669"/>
    <property type="project" value="UniProtKB-UniRule"/>
</dbReference>
<reference evidence="14" key="2">
    <citation type="submission" date="2020-09" db="EMBL/GenBank/DDBJ databases">
        <authorList>
            <person name="Sun Q."/>
            <person name="Zhou Y."/>
        </authorList>
    </citation>
    <scope>NUCLEOTIDE SEQUENCE</scope>
    <source>
        <strain evidence="14">CGMCC 1.6293</strain>
    </source>
</reference>
<dbReference type="GO" id="GO:0005737">
    <property type="term" value="C:cytoplasm"/>
    <property type="evidence" value="ECO:0007669"/>
    <property type="project" value="UniProtKB-SubCell"/>
</dbReference>
<evidence type="ECO:0000256" key="1">
    <source>
        <dbReference type="ARBA" id="ARBA00022490"/>
    </source>
</evidence>
<keyword evidence="2 10" id="KW-0690">Ribosome biogenesis</keyword>
<keyword evidence="6 10" id="KW-0378">Hydrolase</keyword>
<evidence type="ECO:0000259" key="13">
    <source>
        <dbReference type="PROSITE" id="PS51721"/>
    </source>
</evidence>
<evidence type="ECO:0000256" key="10">
    <source>
        <dbReference type="HAMAP-Rule" id="MF_01820"/>
    </source>
</evidence>
<keyword evidence="3 10" id="KW-0479">Metal-binding</keyword>
<feature type="binding site" evidence="10">
    <location>
        <position position="277"/>
    </location>
    <ligand>
        <name>Zn(2+)</name>
        <dbReference type="ChEBI" id="CHEBI:29105"/>
    </ligand>
</feature>
<keyword evidence="4 10" id="KW-0699">rRNA-binding</keyword>
<organism evidence="14 15">
    <name type="scientific">Pseudooceanicola nanhaiensis</name>
    <dbReference type="NCBI Taxonomy" id="375761"/>
    <lineage>
        <taxon>Bacteria</taxon>
        <taxon>Pseudomonadati</taxon>
        <taxon>Pseudomonadota</taxon>
        <taxon>Alphaproteobacteria</taxon>
        <taxon>Rhodobacterales</taxon>
        <taxon>Paracoccaceae</taxon>
        <taxon>Pseudooceanicola</taxon>
    </lineage>
</organism>
<dbReference type="PANTHER" id="PTHR32120">
    <property type="entry name" value="SMALL RIBOSOMAL SUBUNIT BIOGENESIS GTPASE RSGA"/>
    <property type="match status" value="1"/>
</dbReference>
<dbReference type="InterPro" id="IPR030378">
    <property type="entry name" value="G_CP_dom"/>
</dbReference>
<dbReference type="GO" id="GO:0005525">
    <property type="term" value="F:GTP binding"/>
    <property type="evidence" value="ECO:0007669"/>
    <property type="project" value="UniProtKB-UniRule"/>
</dbReference>
<dbReference type="EC" id="3.6.1.-" evidence="10"/>
<feature type="binding site" evidence="10">
    <location>
        <position position="279"/>
    </location>
    <ligand>
        <name>Zn(2+)</name>
        <dbReference type="ChEBI" id="CHEBI:29105"/>
    </ligand>
</feature>
<dbReference type="GO" id="GO:0042274">
    <property type="term" value="P:ribosomal small subunit biogenesis"/>
    <property type="evidence" value="ECO:0007669"/>
    <property type="project" value="UniProtKB-UniRule"/>
</dbReference>
<dbReference type="GO" id="GO:0046872">
    <property type="term" value="F:metal ion binding"/>
    <property type="evidence" value="ECO:0007669"/>
    <property type="project" value="UniProtKB-KW"/>
</dbReference>
<comment type="function">
    <text evidence="10">One of several proteins that assist in the late maturation steps of the functional core of the 30S ribosomal subunit. Helps release RbfA from mature subunits. May play a role in the assembly of ribosomal proteins into the subunit. Circularly permuted GTPase that catalyzes slow GTP hydrolysis, GTPase activity is stimulated by the 30S ribosomal subunit.</text>
</comment>
<evidence type="ECO:0000256" key="7">
    <source>
        <dbReference type="ARBA" id="ARBA00022833"/>
    </source>
</evidence>
<feature type="region of interest" description="Disordered" evidence="11">
    <location>
        <begin position="308"/>
        <end position="346"/>
    </location>
</feature>
<dbReference type="Proteomes" id="UP000649829">
    <property type="component" value="Unassembled WGS sequence"/>
</dbReference>
<keyword evidence="1 10" id="KW-0963">Cytoplasm</keyword>
<dbReference type="PROSITE" id="PS50936">
    <property type="entry name" value="ENGC_GTPASE"/>
    <property type="match status" value="1"/>
</dbReference>
<keyword evidence="5 10" id="KW-0547">Nucleotide-binding</keyword>
<dbReference type="Gene3D" id="1.10.40.50">
    <property type="entry name" value="Probable gtpase engc, domain 3"/>
    <property type="match status" value="1"/>
</dbReference>
<dbReference type="EMBL" id="BMLF01000001">
    <property type="protein sequence ID" value="GGL98226.1"/>
    <property type="molecule type" value="Genomic_DNA"/>
</dbReference>
<dbReference type="SUPFAM" id="SSF52540">
    <property type="entry name" value="P-loop containing nucleoside triphosphate hydrolases"/>
    <property type="match status" value="1"/>
</dbReference>
<dbReference type="PROSITE" id="PS51721">
    <property type="entry name" value="G_CP"/>
    <property type="match status" value="1"/>
</dbReference>
<keyword evidence="9 10" id="KW-0342">GTP-binding</keyword>
<evidence type="ECO:0000256" key="6">
    <source>
        <dbReference type="ARBA" id="ARBA00022801"/>
    </source>
</evidence>
<proteinExistence type="inferred from homology"/>
<feature type="binding site" evidence="10">
    <location>
        <begin position="192"/>
        <end position="200"/>
    </location>
    <ligand>
        <name>GTP</name>
        <dbReference type="ChEBI" id="CHEBI:37565"/>
    </ligand>
</feature>
<dbReference type="HAMAP" id="MF_01820">
    <property type="entry name" value="GTPase_RsgA"/>
    <property type="match status" value="1"/>
</dbReference>
<comment type="similarity">
    <text evidence="10">Belongs to the TRAFAC class YlqF/YawG GTPase family. RsgA subfamily.</text>
</comment>
<protein>
    <recommendedName>
        <fullName evidence="10">Small ribosomal subunit biogenesis GTPase RsgA</fullName>
        <ecNumber evidence="10">3.6.1.-</ecNumber>
    </recommendedName>
</protein>
<feature type="domain" description="CP-type G" evidence="13">
    <location>
        <begin position="90"/>
        <end position="249"/>
    </location>
</feature>
<name>A0A917SUF4_9RHOB</name>
<dbReference type="CDD" id="cd01854">
    <property type="entry name" value="YjeQ_EngC"/>
    <property type="match status" value="1"/>
</dbReference>
<dbReference type="NCBIfam" id="TIGR00157">
    <property type="entry name" value="ribosome small subunit-dependent GTPase A"/>
    <property type="match status" value="1"/>
</dbReference>
<keyword evidence="15" id="KW-1185">Reference proteome</keyword>
<evidence type="ECO:0000313" key="14">
    <source>
        <dbReference type="EMBL" id="GGL98226.1"/>
    </source>
</evidence>
<comment type="subcellular location">
    <subcellularLocation>
        <location evidence="10">Cytoplasm</location>
    </subcellularLocation>
</comment>
<evidence type="ECO:0000256" key="9">
    <source>
        <dbReference type="ARBA" id="ARBA00023134"/>
    </source>
</evidence>
<evidence type="ECO:0000256" key="4">
    <source>
        <dbReference type="ARBA" id="ARBA00022730"/>
    </source>
</evidence>
<feature type="domain" description="EngC GTPase" evidence="12">
    <location>
        <begin position="101"/>
        <end position="247"/>
    </location>
</feature>